<comment type="caution">
    <text evidence="1">The sequence shown here is derived from an EMBL/GenBank/DDBJ whole genome shotgun (WGS) entry which is preliminary data.</text>
</comment>
<dbReference type="Gramene" id="KVI01801">
    <property type="protein sequence ID" value="KVI01801"/>
    <property type="gene ID" value="Ccrd_019930"/>
</dbReference>
<feature type="non-terminal residue" evidence="1">
    <location>
        <position position="46"/>
    </location>
</feature>
<gene>
    <name evidence="1" type="ORF">Ccrd_019930</name>
</gene>
<keyword evidence="2" id="KW-1185">Reference proteome</keyword>
<dbReference type="EMBL" id="LEKV01002683">
    <property type="protein sequence ID" value="KVI01801.1"/>
    <property type="molecule type" value="Genomic_DNA"/>
</dbReference>
<organism evidence="1 2">
    <name type="scientific">Cynara cardunculus var. scolymus</name>
    <name type="common">Globe artichoke</name>
    <name type="synonym">Cynara scolymus</name>
    <dbReference type="NCBI Taxonomy" id="59895"/>
    <lineage>
        <taxon>Eukaryota</taxon>
        <taxon>Viridiplantae</taxon>
        <taxon>Streptophyta</taxon>
        <taxon>Embryophyta</taxon>
        <taxon>Tracheophyta</taxon>
        <taxon>Spermatophyta</taxon>
        <taxon>Magnoliopsida</taxon>
        <taxon>eudicotyledons</taxon>
        <taxon>Gunneridae</taxon>
        <taxon>Pentapetalae</taxon>
        <taxon>asterids</taxon>
        <taxon>campanulids</taxon>
        <taxon>Asterales</taxon>
        <taxon>Asteraceae</taxon>
        <taxon>Carduoideae</taxon>
        <taxon>Cardueae</taxon>
        <taxon>Carduinae</taxon>
        <taxon>Cynara</taxon>
    </lineage>
</organism>
<evidence type="ECO:0000313" key="2">
    <source>
        <dbReference type="Proteomes" id="UP000243975"/>
    </source>
</evidence>
<dbReference type="STRING" id="59895.A0A118K148"/>
<name>A0A118K148_CYNCS</name>
<protein>
    <submittedName>
        <fullName evidence="1">Uncharacterized protein</fullName>
    </submittedName>
</protein>
<dbReference type="AlphaFoldDB" id="A0A118K148"/>
<dbReference type="Proteomes" id="UP000243975">
    <property type="component" value="Unassembled WGS sequence"/>
</dbReference>
<reference evidence="1 2" key="1">
    <citation type="journal article" date="2016" name="Sci. Rep.">
        <title>The genome sequence of the outbreeding globe artichoke constructed de novo incorporating a phase-aware low-pass sequencing strategy of F1 progeny.</title>
        <authorList>
            <person name="Scaglione D."/>
            <person name="Reyes-Chin-Wo S."/>
            <person name="Acquadro A."/>
            <person name="Froenicke L."/>
            <person name="Portis E."/>
            <person name="Beitel C."/>
            <person name="Tirone M."/>
            <person name="Mauro R."/>
            <person name="Lo Monaco A."/>
            <person name="Mauromicale G."/>
            <person name="Faccioli P."/>
            <person name="Cattivelli L."/>
            <person name="Rieseberg L."/>
            <person name="Michelmore R."/>
            <person name="Lanteri S."/>
        </authorList>
    </citation>
    <scope>NUCLEOTIDE SEQUENCE [LARGE SCALE GENOMIC DNA]</scope>
    <source>
        <strain evidence="1">2C</strain>
    </source>
</reference>
<evidence type="ECO:0000313" key="1">
    <source>
        <dbReference type="EMBL" id="KVI01801.1"/>
    </source>
</evidence>
<sequence>MLYLVMTIQFVQFLPDLRLDIWEGKEVNLEQCPRLKLQQQCIKYLG</sequence>
<proteinExistence type="predicted"/>
<accession>A0A118K148</accession>